<sequence>WLNTPRRPLEASGTSGMKVAFNGALNLSILDGWWCEGFKANLGWAIGKGEYYKDSELQDEIESKALYEILEEELIPMFYEKSTHGVSRRWVRYMKESMKALCPQFSTNRMTFEYLQKFYLKSADDYKKLAENSFGYAKELAAWKDHIKNNWSSVNFVEVSSINGQGHVVDDSHKVSVKVQLTNLQPDDITVELFYGMLNEKREIIDGEALMLKCESKDENGAAIFSGEIPLKASGRFGYTARVLPSREKMLSYEKGYLLWE</sequence>
<dbReference type="SUPFAM" id="SSF53756">
    <property type="entry name" value="UDP-Glycosyltransferase/glycogen phosphorylase"/>
    <property type="match status" value="1"/>
</dbReference>
<accession>A0A2M7X067</accession>
<dbReference type="EMBL" id="PFWZ01000179">
    <property type="protein sequence ID" value="PJA39383.1"/>
    <property type="molecule type" value="Genomic_DNA"/>
</dbReference>
<feature type="non-terminal residue" evidence="1">
    <location>
        <position position="1"/>
    </location>
</feature>
<evidence type="ECO:0000313" key="2">
    <source>
        <dbReference type="Proteomes" id="UP000231195"/>
    </source>
</evidence>
<dbReference type="InterPro" id="IPR052182">
    <property type="entry name" value="Glycogen/Maltodextrin_Phosph"/>
</dbReference>
<dbReference type="AlphaFoldDB" id="A0A2M7X067"/>
<dbReference type="Proteomes" id="UP000231195">
    <property type="component" value="Unassembled WGS sequence"/>
</dbReference>
<dbReference type="Gene3D" id="3.40.50.2000">
    <property type="entry name" value="Glycogen Phosphorylase B"/>
    <property type="match status" value="1"/>
</dbReference>
<name>A0A2M7X067_UNCKA</name>
<organism evidence="1 2">
    <name type="scientific">candidate division WWE3 bacterium CG_4_9_14_3_um_filter_39_7</name>
    <dbReference type="NCBI Taxonomy" id="1975080"/>
    <lineage>
        <taxon>Bacteria</taxon>
        <taxon>Katanobacteria</taxon>
    </lineage>
</organism>
<reference evidence="2" key="1">
    <citation type="submission" date="2017-09" db="EMBL/GenBank/DDBJ databases">
        <title>Depth-based differentiation of microbial function through sediment-hosted aquifers and enrichment of novel symbionts in the deep terrestrial subsurface.</title>
        <authorList>
            <person name="Probst A.J."/>
            <person name="Ladd B."/>
            <person name="Jarett J.K."/>
            <person name="Geller-Mcgrath D.E."/>
            <person name="Sieber C.M.K."/>
            <person name="Emerson J.B."/>
            <person name="Anantharaman K."/>
            <person name="Thomas B.C."/>
            <person name="Malmstrom R."/>
            <person name="Stieglmeier M."/>
            <person name="Klingl A."/>
            <person name="Woyke T."/>
            <person name="Ryan C.M."/>
            <person name="Banfield J.F."/>
        </authorList>
    </citation>
    <scope>NUCLEOTIDE SEQUENCE [LARGE SCALE GENOMIC DNA]</scope>
</reference>
<gene>
    <name evidence="1" type="ORF">CO179_05255</name>
</gene>
<protein>
    <submittedName>
        <fullName evidence="1">Alpha-glucan phosphorylase</fullName>
    </submittedName>
</protein>
<dbReference type="PANTHER" id="PTHR42655:SF1">
    <property type="entry name" value="GLYCOGEN PHOSPHORYLASE"/>
    <property type="match status" value="1"/>
</dbReference>
<proteinExistence type="predicted"/>
<evidence type="ECO:0000313" key="1">
    <source>
        <dbReference type="EMBL" id="PJA39383.1"/>
    </source>
</evidence>
<dbReference type="PANTHER" id="PTHR42655">
    <property type="entry name" value="GLYCOGEN PHOSPHORYLASE"/>
    <property type="match status" value="1"/>
</dbReference>
<comment type="caution">
    <text evidence="1">The sequence shown here is derived from an EMBL/GenBank/DDBJ whole genome shotgun (WGS) entry which is preliminary data.</text>
</comment>